<dbReference type="EMBL" id="JANPWB010000013">
    <property type="protein sequence ID" value="KAJ1103796.1"/>
    <property type="molecule type" value="Genomic_DNA"/>
</dbReference>
<sequence length="183" mass="20231">MVTEMAPKNVRNVVDKPENARQARLTKEGSDSHPVGKRTIGGSIKAGCKKRNSAGEDKNRYGEDMDKDWTFETGKAENDGRNIDWSKEGGDKFYLLTEESEAASSGYNLNEEDGSGSSEAESLSPAVGPTVRPQRRHRKRSPELASLSSQIVPRGARRRSSGTAPESDCRNLREILRIPEIWV</sequence>
<accession>A0AAV7MKB0</accession>
<feature type="compositionally biased region" description="Basic and acidic residues" evidence="1">
    <location>
        <begin position="53"/>
        <end position="88"/>
    </location>
</feature>
<feature type="compositionally biased region" description="Low complexity" evidence="1">
    <location>
        <begin position="115"/>
        <end position="124"/>
    </location>
</feature>
<gene>
    <name evidence="2" type="ORF">NDU88_001217</name>
</gene>
<feature type="region of interest" description="Disordered" evidence="1">
    <location>
        <begin position="1"/>
        <end position="88"/>
    </location>
</feature>
<comment type="caution">
    <text evidence="2">The sequence shown here is derived from an EMBL/GenBank/DDBJ whole genome shotgun (WGS) entry which is preliminary data.</text>
</comment>
<keyword evidence="3" id="KW-1185">Reference proteome</keyword>
<name>A0AAV7MKB0_PLEWA</name>
<feature type="compositionally biased region" description="Basic and acidic residues" evidence="1">
    <location>
        <begin position="13"/>
        <end position="31"/>
    </location>
</feature>
<evidence type="ECO:0000256" key="1">
    <source>
        <dbReference type="SAM" id="MobiDB-lite"/>
    </source>
</evidence>
<dbReference type="AlphaFoldDB" id="A0AAV7MKB0"/>
<proteinExistence type="predicted"/>
<evidence type="ECO:0000313" key="3">
    <source>
        <dbReference type="Proteomes" id="UP001066276"/>
    </source>
</evidence>
<evidence type="ECO:0000313" key="2">
    <source>
        <dbReference type="EMBL" id="KAJ1103796.1"/>
    </source>
</evidence>
<dbReference type="Proteomes" id="UP001066276">
    <property type="component" value="Chromosome 9"/>
</dbReference>
<organism evidence="2 3">
    <name type="scientific">Pleurodeles waltl</name>
    <name type="common">Iberian ribbed newt</name>
    <dbReference type="NCBI Taxonomy" id="8319"/>
    <lineage>
        <taxon>Eukaryota</taxon>
        <taxon>Metazoa</taxon>
        <taxon>Chordata</taxon>
        <taxon>Craniata</taxon>
        <taxon>Vertebrata</taxon>
        <taxon>Euteleostomi</taxon>
        <taxon>Amphibia</taxon>
        <taxon>Batrachia</taxon>
        <taxon>Caudata</taxon>
        <taxon>Salamandroidea</taxon>
        <taxon>Salamandridae</taxon>
        <taxon>Pleurodelinae</taxon>
        <taxon>Pleurodeles</taxon>
    </lineage>
</organism>
<protein>
    <submittedName>
        <fullName evidence="2">Uncharacterized protein</fullName>
    </submittedName>
</protein>
<reference evidence="2" key="1">
    <citation type="journal article" date="2022" name="bioRxiv">
        <title>Sequencing and chromosome-scale assembly of the giantPleurodeles waltlgenome.</title>
        <authorList>
            <person name="Brown T."/>
            <person name="Elewa A."/>
            <person name="Iarovenko S."/>
            <person name="Subramanian E."/>
            <person name="Araus A.J."/>
            <person name="Petzold A."/>
            <person name="Susuki M."/>
            <person name="Suzuki K.-i.T."/>
            <person name="Hayashi T."/>
            <person name="Toyoda A."/>
            <person name="Oliveira C."/>
            <person name="Osipova E."/>
            <person name="Leigh N.D."/>
            <person name="Simon A."/>
            <person name="Yun M.H."/>
        </authorList>
    </citation>
    <scope>NUCLEOTIDE SEQUENCE</scope>
    <source>
        <strain evidence="2">20211129_DDA</strain>
        <tissue evidence="2">Liver</tissue>
    </source>
</reference>
<feature type="region of interest" description="Disordered" evidence="1">
    <location>
        <begin position="102"/>
        <end position="168"/>
    </location>
</feature>